<comment type="caution">
    <text evidence="2">The sequence shown here is derived from an EMBL/GenBank/DDBJ whole genome shotgun (WGS) entry which is preliminary data.</text>
</comment>
<dbReference type="PROSITE" id="PS51746">
    <property type="entry name" value="PPM_2"/>
    <property type="match status" value="1"/>
</dbReference>
<dbReference type="AlphaFoldDB" id="A0A4Q0I711"/>
<keyword evidence="3" id="KW-1185">Reference proteome</keyword>
<organism evidence="2 3">
    <name type="scientific">Acetivibrio mesophilus</name>
    <dbReference type="NCBI Taxonomy" id="2487273"/>
    <lineage>
        <taxon>Bacteria</taxon>
        <taxon>Bacillati</taxon>
        <taxon>Bacillota</taxon>
        <taxon>Clostridia</taxon>
        <taxon>Eubacteriales</taxon>
        <taxon>Oscillospiraceae</taxon>
        <taxon>Acetivibrio</taxon>
    </lineage>
</organism>
<dbReference type="Proteomes" id="UP000289166">
    <property type="component" value="Unassembled WGS sequence"/>
</dbReference>
<evidence type="ECO:0000313" key="3">
    <source>
        <dbReference type="Proteomes" id="UP000289166"/>
    </source>
</evidence>
<evidence type="ECO:0000313" key="2">
    <source>
        <dbReference type="EMBL" id="RXE60186.1"/>
    </source>
</evidence>
<sequence length="251" mass="27923">MRFAAKSDRGIVRELNEDNYRLITGHANVPDVFVVADGMGGHSSGEVASGMAVEFAEKYILDHRELFSNEESILSTIKELMENANTVIFTRAAESQSNFGMGTTFITAVILKDRLYVGHVGDSRVYLIRDGKIEKVTTDHSYIEELIKNGSLTREEAENHPKKNVITRALGCEEKILIDTLTVEIKDNDIFVLCTDGLTNMLKEDEILDIIIKNDDPEVSCSELVRLANEKGGEDNITVIVVKNSQGRITE</sequence>
<dbReference type="OrthoDB" id="9801841at2"/>
<dbReference type="Gene3D" id="3.60.40.10">
    <property type="entry name" value="PPM-type phosphatase domain"/>
    <property type="match status" value="1"/>
</dbReference>
<name>A0A4Q0I711_9FIRM</name>
<dbReference type="PANTHER" id="PTHR47992">
    <property type="entry name" value="PROTEIN PHOSPHATASE"/>
    <property type="match status" value="1"/>
</dbReference>
<evidence type="ECO:0000259" key="1">
    <source>
        <dbReference type="PROSITE" id="PS51746"/>
    </source>
</evidence>
<protein>
    <submittedName>
        <fullName evidence="2">Stp1/IreP family PP2C-type Ser/Thr phosphatase</fullName>
    </submittedName>
</protein>
<dbReference type="SMART" id="SM00332">
    <property type="entry name" value="PP2Cc"/>
    <property type="match status" value="1"/>
</dbReference>
<accession>A0A4Q0I711</accession>
<dbReference type="InterPro" id="IPR036457">
    <property type="entry name" value="PPM-type-like_dom_sf"/>
</dbReference>
<dbReference type="InterPro" id="IPR001932">
    <property type="entry name" value="PPM-type_phosphatase-like_dom"/>
</dbReference>
<dbReference type="SMART" id="SM00331">
    <property type="entry name" value="PP2C_SIG"/>
    <property type="match status" value="1"/>
</dbReference>
<proteinExistence type="predicted"/>
<dbReference type="CDD" id="cd00143">
    <property type="entry name" value="PP2Cc"/>
    <property type="match status" value="1"/>
</dbReference>
<dbReference type="RefSeq" id="WP_069193922.1">
    <property type="nucleotide sequence ID" value="NZ_RLII01000002.1"/>
</dbReference>
<gene>
    <name evidence="2" type="ORF">EFD62_02860</name>
</gene>
<feature type="domain" description="PPM-type phosphatase" evidence="1">
    <location>
        <begin position="2"/>
        <end position="244"/>
    </location>
</feature>
<dbReference type="InterPro" id="IPR015655">
    <property type="entry name" value="PP2C"/>
</dbReference>
<reference evidence="3" key="1">
    <citation type="submission" date="2018-11" db="EMBL/GenBank/DDBJ databases">
        <title>Genome sequencing of a novel mesophilic and cellulolytic organism within the genus Hungateiclostridium.</title>
        <authorList>
            <person name="Rettenmaier R."/>
            <person name="Liebl W."/>
            <person name="Zverlov V."/>
        </authorList>
    </citation>
    <scope>NUCLEOTIDE SEQUENCE [LARGE SCALE GENOMIC DNA]</scope>
    <source>
        <strain evidence="3">N2K1</strain>
    </source>
</reference>
<dbReference type="NCBIfam" id="NF033484">
    <property type="entry name" value="Stp1_PP2C_phos"/>
    <property type="match status" value="1"/>
</dbReference>
<dbReference type="SUPFAM" id="SSF81606">
    <property type="entry name" value="PP2C-like"/>
    <property type="match status" value="1"/>
</dbReference>
<dbReference type="EMBL" id="RLII01000002">
    <property type="protein sequence ID" value="RXE60186.1"/>
    <property type="molecule type" value="Genomic_DNA"/>
</dbReference>
<dbReference type="GO" id="GO:0004722">
    <property type="term" value="F:protein serine/threonine phosphatase activity"/>
    <property type="evidence" value="ECO:0007669"/>
    <property type="project" value="InterPro"/>
</dbReference>
<dbReference type="Pfam" id="PF13672">
    <property type="entry name" value="PP2C_2"/>
    <property type="match status" value="1"/>
</dbReference>